<evidence type="ECO:0000259" key="14">
    <source>
        <dbReference type="SMART" id="SM00382"/>
    </source>
</evidence>
<evidence type="ECO:0000256" key="11">
    <source>
        <dbReference type="SAM" id="Coils"/>
    </source>
</evidence>
<dbReference type="Pfam" id="PF00004">
    <property type="entry name" value="AAA"/>
    <property type="match status" value="1"/>
</dbReference>
<sequence>MTTTKKNVPRRTLKNNHGHKKQFDNEKNPKEDPKNNFVEKAILITMLNIVVILILMGIRNQHRPDLDTFISWNDFYHHMLSKGEVEEIILKPDLNLALIKLHKDSIYKGQPTSDQIFCLEIVNVKNFEEKLNDAEKRLGIPQEDRVKIVYERLHSATLLLFMSFVLLFLVLAYIFLNNSVFKTAAGFEALSQLKKAKFTIFDPLSSTKKGVYFKDIAGLEEAKQEMMELMVYLKHPERFRNLGARVPRGILLYGPPGCGKTYLSKAMASECGVPFLVMAGPEFMEMIGGLGAARVRDLFKEAKKKAPCIIYIDEIDAVGTDRNSFNTFNIDVGEREQTLNQLLVEMDGMERRDHILILGSTNRGHVLDKALLRPGRFDRHILIDLPTLQERIEILEYHMKKLSLKVTPDQFSRGLARITVGFSGADLANICNEAALLAASQKKRVVEETDLYQAISKILGGRERRSFGLSSEEKRIVAYHQIGHVIVSWNLEHADIIESVSLIPRTGSVFGFIQKIQPEKKINSHEELLDKMCVLFGGRAAESLIFNTCTNKSQSDLKKATDMAYDQVRKYGMSSAIGHLSFPSKEDFETFIIPYSRQTAMVIDLEVSKLIGSVYAKAEGIIKNHQDKLKLLAKELLEKEILRYADIEKLIGPPVFNNRRRSADFKWKY</sequence>
<reference evidence="15 16" key="1">
    <citation type="submission" date="2022-01" db="EMBL/GenBank/DDBJ databases">
        <title>A chromosomal length assembly of Cordylochernes scorpioides.</title>
        <authorList>
            <person name="Zeh D."/>
            <person name="Zeh J."/>
        </authorList>
    </citation>
    <scope>NUCLEOTIDE SEQUENCE [LARGE SCALE GENOMIC DNA]</scope>
    <source>
        <strain evidence="15">IN4F17</strain>
        <tissue evidence="15">Whole Body</tissue>
    </source>
</reference>
<dbReference type="Gene3D" id="1.20.58.760">
    <property type="entry name" value="Peptidase M41"/>
    <property type="match status" value="1"/>
</dbReference>
<evidence type="ECO:0000256" key="4">
    <source>
        <dbReference type="ARBA" id="ARBA00022670"/>
    </source>
</evidence>
<evidence type="ECO:0000256" key="12">
    <source>
        <dbReference type="SAM" id="MobiDB-lite"/>
    </source>
</evidence>
<dbReference type="InterPro" id="IPR003593">
    <property type="entry name" value="AAA+_ATPase"/>
</dbReference>
<organism evidence="15 16">
    <name type="scientific">Cordylochernes scorpioides</name>
    <dbReference type="NCBI Taxonomy" id="51811"/>
    <lineage>
        <taxon>Eukaryota</taxon>
        <taxon>Metazoa</taxon>
        <taxon>Ecdysozoa</taxon>
        <taxon>Arthropoda</taxon>
        <taxon>Chelicerata</taxon>
        <taxon>Arachnida</taxon>
        <taxon>Pseudoscorpiones</taxon>
        <taxon>Cheliferoidea</taxon>
        <taxon>Chernetidae</taxon>
        <taxon>Cordylochernes</taxon>
    </lineage>
</organism>
<evidence type="ECO:0000256" key="3">
    <source>
        <dbReference type="ARBA" id="ARBA00010550"/>
    </source>
</evidence>
<comment type="cofactor">
    <cofactor evidence="1">
        <name>Zn(2+)</name>
        <dbReference type="ChEBI" id="CHEBI:29105"/>
    </cofactor>
</comment>
<evidence type="ECO:0000256" key="5">
    <source>
        <dbReference type="ARBA" id="ARBA00022723"/>
    </source>
</evidence>
<evidence type="ECO:0000313" key="15">
    <source>
        <dbReference type="EMBL" id="UYV61208.1"/>
    </source>
</evidence>
<dbReference type="Gene3D" id="3.40.1690.20">
    <property type="match status" value="1"/>
</dbReference>
<comment type="similarity">
    <text evidence="3">In the N-terminal section; belongs to the AAA ATPase family.</text>
</comment>
<dbReference type="Pfam" id="PF17862">
    <property type="entry name" value="AAA_lid_3"/>
    <property type="match status" value="1"/>
</dbReference>
<keyword evidence="10" id="KW-0482">Metalloprotease</keyword>
<evidence type="ECO:0000313" key="16">
    <source>
        <dbReference type="Proteomes" id="UP001235939"/>
    </source>
</evidence>
<dbReference type="CDD" id="cd19501">
    <property type="entry name" value="RecA-like_FtsH"/>
    <property type="match status" value="1"/>
</dbReference>
<evidence type="ECO:0000256" key="8">
    <source>
        <dbReference type="ARBA" id="ARBA00022833"/>
    </source>
</evidence>
<keyword evidence="8" id="KW-0862">Zinc</keyword>
<dbReference type="SUPFAM" id="SSF140990">
    <property type="entry name" value="FtsH protease domain-like"/>
    <property type="match status" value="1"/>
</dbReference>
<dbReference type="EMBL" id="CP092863">
    <property type="protein sequence ID" value="UYV61208.1"/>
    <property type="molecule type" value="Genomic_DNA"/>
</dbReference>
<dbReference type="Gene3D" id="3.40.50.300">
    <property type="entry name" value="P-loop containing nucleotide triphosphate hydrolases"/>
    <property type="match status" value="1"/>
</dbReference>
<dbReference type="Pfam" id="PF01434">
    <property type="entry name" value="Peptidase_M41"/>
    <property type="match status" value="1"/>
</dbReference>
<keyword evidence="6" id="KW-0547">Nucleotide-binding</keyword>
<gene>
    <name evidence="15" type="ORF">LAZ67_1003816</name>
</gene>
<proteinExistence type="inferred from homology"/>
<evidence type="ECO:0000256" key="10">
    <source>
        <dbReference type="ARBA" id="ARBA00023049"/>
    </source>
</evidence>
<dbReference type="Gene3D" id="1.10.8.60">
    <property type="match status" value="1"/>
</dbReference>
<feature type="coiled-coil region" evidence="11">
    <location>
        <begin position="615"/>
        <end position="642"/>
    </location>
</feature>
<evidence type="ECO:0000256" key="2">
    <source>
        <dbReference type="ARBA" id="ARBA00010044"/>
    </source>
</evidence>
<keyword evidence="9" id="KW-0067">ATP-binding</keyword>
<dbReference type="SMART" id="SM00382">
    <property type="entry name" value="AAA"/>
    <property type="match status" value="1"/>
</dbReference>
<feature type="domain" description="AAA+ ATPase" evidence="14">
    <location>
        <begin position="246"/>
        <end position="387"/>
    </location>
</feature>
<dbReference type="InterPro" id="IPR027417">
    <property type="entry name" value="P-loop_NTPase"/>
</dbReference>
<keyword evidence="13" id="KW-0812">Transmembrane</keyword>
<feature type="region of interest" description="Disordered" evidence="12">
    <location>
        <begin position="1"/>
        <end position="32"/>
    </location>
</feature>
<keyword evidence="5" id="KW-0479">Metal-binding</keyword>
<feature type="transmembrane region" description="Helical" evidence="13">
    <location>
        <begin position="155"/>
        <end position="176"/>
    </location>
</feature>
<keyword evidence="16" id="KW-1185">Reference proteome</keyword>
<evidence type="ECO:0000256" key="9">
    <source>
        <dbReference type="ARBA" id="ARBA00022840"/>
    </source>
</evidence>
<dbReference type="InterPro" id="IPR000642">
    <property type="entry name" value="Peptidase_M41"/>
</dbReference>
<keyword evidence="11" id="KW-0175">Coiled coil</keyword>
<evidence type="ECO:0000256" key="6">
    <source>
        <dbReference type="ARBA" id="ARBA00022741"/>
    </source>
</evidence>
<comment type="similarity">
    <text evidence="2">In the C-terminal section; belongs to the peptidase M41 family.</text>
</comment>
<dbReference type="PANTHER" id="PTHR43655">
    <property type="entry name" value="ATP-DEPENDENT PROTEASE"/>
    <property type="match status" value="1"/>
</dbReference>
<feature type="compositionally biased region" description="Basic and acidic residues" evidence="12">
    <location>
        <begin position="21"/>
        <end position="32"/>
    </location>
</feature>
<dbReference type="PANTHER" id="PTHR43655:SF8">
    <property type="entry name" value="PARAPLEGIN"/>
    <property type="match status" value="1"/>
</dbReference>
<protein>
    <submittedName>
        <fullName evidence="15">SPG7</fullName>
    </submittedName>
</protein>
<dbReference type="InterPro" id="IPR003959">
    <property type="entry name" value="ATPase_AAA_core"/>
</dbReference>
<feature type="transmembrane region" description="Helical" evidence="13">
    <location>
        <begin position="41"/>
        <end position="58"/>
    </location>
</feature>
<evidence type="ECO:0000256" key="1">
    <source>
        <dbReference type="ARBA" id="ARBA00001947"/>
    </source>
</evidence>
<keyword evidence="4" id="KW-0645">Protease</keyword>
<keyword evidence="7" id="KW-0378">Hydrolase</keyword>
<dbReference type="SUPFAM" id="SSF52540">
    <property type="entry name" value="P-loop containing nucleoside triphosphate hydrolases"/>
    <property type="match status" value="1"/>
</dbReference>
<keyword evidence="13" id="KW-1133">Transmembrane helix</keyword>
<name>A0ABY6JYN0_9ARAC</name>
<evidence type="ECO:0000256" key="13">
    <source>
        <dbReference type="SAM" id="Phobius"/>
    </source>
</evidence>
<keyword evidence="13" id="KW-0472">Membrane</keyword>
<dbReference type="InterPro" id="IPR050928">
    <property type="entry name" value="ATP-dep_Zn_Metalloprotease"/>
</dbReference>
<feature type="compositionally biased region" description="Basic residues" evidence="12">
    <location>
        <begin position="7"/>
        <end position="20"/>
    </location>
</feature>
<dbReference type="InterPro" id="IPR037219">
    <property type="entry name" value="Peptidase_M41-like"/>
</dbReference>
<dbReference type="InterPro" id="IPR041569">
    <property type="entry name" value="AAA_lid_3"/>
</dbReference>
<dbReference type="Proteomes" id="UP001235939">
    <property type="component" value="Chromosome 01"/>
</dbReference>
<evidence type="ECO:0000256" key="7">
    <source>
        <dbReference type="ARBA" id="ARBA00022801"/>
    </source>
</evidence>
<accession>A0ABY6JYN0</accession>